<dbReference type="VEuPathDB" id="FungiDB:RhiirFUN_023847"/>
<evidence type="ECO:0000313" key="1">
    <source>
        <dbReference type="EMBL" id="PKB92623.1"/>
    </source>
</evidence>
<comment type="caution">
    <text evidence="1">The sequence shown here is derived from an EMBL/GenBank/DDBJ whole genome shotgun (WGS) entry which is preliminary data.</text>
</comment>
<gene>
    <name evidence="2" type="ORF">RhiirA1_477280</name>
    <name evidence="1" type="ORF">RhiirA5_444021</name>
</gene>
<proteinExistence type="predicted"/>
<dbReference type="VEuPathDB" id="FungiDB:RhiirA1_477280"/>
<name>A0A2N0NDG7_9GLOM</name>
<dbReference type="AlphaFoldDB" id="A0A2N0NDG7"/>
<organism evidence="1 4">
    <name type="scientific">Rhizophagus irregularis</name>
    <dbReference type="NCBI Taxonomy" id="588596"/>
    <lineage>
        <taxon>Eukaryota</taxon>
        <taxon>Fungi</taxon>
        <taxon>Fungi incertae sedis</taxon>
        <taxon>Mucoromycota</taxon>
        <taxon>Glomeromycotina</taxon>
        <taxon>Glomeromycetes</taxon>
        <taxon>Glomerales</taxon>
        <taxon>Glomeraceae</taxon>
        <taxon>Rhizophagus</taxon>
    </lineage>
</organism>
<reference evidence="1 4" key="2">
    <citation type="submission" date="2017-09" db="EMBL/GenBank/DDBJ databases">
        <title>Extensive intraspecific genome diversity in a model arbuscular mycorrhizal fungus.</title>
        <authorList>
            <person name="Chen E.C."/>
            <person name="Morin E."/>
            <person name="Beaudet D."/>
            <person name="Noel J."/>
            <person name="Ndikumana S."/>
            <person name="Charron P."/>
            <person name="St-Onge C."/>
            <person name="Giorgi J."/>
            <person name="Grigoriev I.V."/>
            <person name="Roux C."/>
            <person name="Martin F.M."/>
            <person name="Corradi N."/>
        </authorList>
    </citation>
    <scope>NUCLEOTIDE SEQUENCE [LARGE SCALE GENOMIC DNA]</scope>
    <source>
        <strain evidence="1 4">A5</strain>
    </source>
</reference>
<evidence type="ECO:0000313" key="4">
    <source>
        <dbReference type="Proteomes" id="UP000232722"/>
    </source>
</evidence>
<reference evidence="2 3" key="3">
    <citation type="submission" date="2017-10" db="EMBL/GenBank/DDBJ databases">
        <title>Extensive intraspecific genome diversity in a model arbuscular mycorrhizal fungus.</title>
        <authorList>
            <person name="Chen E.C.H."/>
            <person name="Morin E."/>
            <person name="Baudet D."/>
            <person name="Noel J."/>
            <person name="Ndikumana S."/>
            <person name="Charron P."/>
            <person name="St-Onge C."/>
            <person name="Giorgi J."/>
            <person name="Grigoriev I.V."/>
            <person name="Roux C."/>
            <person name="Martin F.M."/>
            <person name="Corradi N."/>
        </authorList>
    </citation>
    <scope>NUCLEOTIDE SEQUENCE [LARGE SCALE GENOMIC DNA]</scope>
    <source>
        <strain evidence="2 3">A1</strain>
    </source>
</reference>
<dbReference type="EMBL" id="LLXJ01010458">
    <property type="protein sequence ID" value="PKB92623.1"/>
    <property type="molecule type" value="Genomic_DNA"/>
</dbReference>
<dbReference type="EMBL" id="LLXH01003238">
    <property type="protein sequence ID" value="PKC54460.1"/>
    <property type="molecule type" value="Genomic_DNA"/>
</dbReference>
<dbReference type="Proteomes" id="UP000232688">
    <property type="component" value="Unassembled WGS sequence"/>
</dbReference>
<reference evidence="2 3" key="4">
    <citation type="submission" date="2017-10" db="EMBL/GenBank/DDBJ databases">
        <title>Genome analyses suggest a sexual origin of heterokaryosis in a supposedly ancient asexual fungus.</title>
        <authorList>
            <person name="Corradi N."/>
            <person name="Sedzielewska K."/>
            <person name="Noel J."/>
            <person name="Charron P."/>
            <person name="Farinelli L."/>
            <person name="Marton T."/>
            <person name="Kruger M."/>
            <person name="Pelin A."/>
            <person name="Brachmann A."/>
            <person name="Corradi N."/>
        </authorList>
    </citation>
    <scope>NUCLEOTIDE SEQUENCE [LARGE SCALE GENOMIC DNA]</scope>
    <source>
        <strain evidence="2 3">A1</strain>
    </source>
</reference>
<accession>A0A2N0NDG7</accession>
<sequence>MALDGSHWSTLDYQAINRFLNVNLYLETNTDKSAYMNDTLIKSLESVCQERSIDFITKNNHVRCLAHIINLATQAALSSLKVEYVENENILLNDTDEITKVIPKVRLNC</sequence>
<reference evidence="1 4" key="1">
    <citation type="submission" date="2016-04" db="EMBL/GenBank/DDBJ databases">
        <title>Genome analyses suggest a sexual origin of heterokaryosis in a supposedly ancient asexual fungus.</title>
        <authorList>
            <person name="Ropars J."/>
            <person name="Sedzielewska K."/>
            <person name="Noel J."/>
            <person name="Charron P."/>
            <person name="Farinelli L."/>
            <person name="Marton T."/>
            <person name="Kruger M."/>
            <person name="Pelin A."/>
            <person name="Brachmann A."/>
            <person name="Corradi N."/>
        </authorList>
    </citation>
    <scope>NUCLEOTIDE SEQUENCE [LARGE SCALE GENOMIC DNA]</scope>
    <source>
        <strain evidence="1 4">A5</strain>
    </source>
</reference>
<dbReference type="Proteomes" id="UP000232722">
    <property type="component" value="Unassembled WGS sequence"/>
</dbReference>
<evidence type="ECO:0000313" key="2">
    <source>
        <dbReference type="EMBL" id="PKC54460.1"/>
    </source>
</evidence>
<evidence type="ECO:0000313" key="3">
    <source>
        <dbReference type="Proteomes" id="UP000232688"/>
    </source>
</evidence>
<protein>
    <submittedName>
        <fullName evidence="1">Uncharacterized protein</fullName>
    </submittedName>
</protein>